<feature type="domain" description="TonB-dependent receptor-like beta-barrel" evidence="9">
    <location>
        <begin position="9"/>
        <end position="58"/>
    </location>
</feature>
<keyword evidence="7 8" id="KW-0998">Cell outer membrane</keyword>
<dbReference type="SUPFAM" id="SSF56935">
    <property type="entry name" value="Porins"/>
    <property type="match status" value="1"/>
</dbReference>
<dbReference type="PANTHER" id="PTHR32552:SF74">
    <property type="entry name" value="HYDROXAMATE SIDEROPHORE RECEPTOR FHUE"/>
    <property type="match status" value="1"/>
</dbReference>
<dbReference type="Proteomes" id="UP000325438">
    <property type="component" value="Unassembled WGS sequence"/>
</dbReference>
<keyword evidence="5" id="KW-0798">TonB box</keyword>
<gene>
    <name evidence="10" type="ORF">F0170_27510</name>
</gene>
<keyword evidence="2 8" id="KW-0813">Transport</keyword>
<dbReference type="PROSITE" id="PS52016">
    <property type="entry name" value="TONB_DEPENDENT_REC_3"/>
    <property type="match status" value="1"/>
</dbReference>
<protein>
    <submittedName>
        <fullName evidence="10">TonB-dependent receptor</fullName>
    </submittedName>
</protein>
<keyword evidence="3 8" id="KW-1134">Transmembrane beta strand</keyword>
<evidence type="ECO:0000256" key="2">
    <source>
        <dbReference type="ARBA" id="ARBA00022448"/>
    </source>
</evidence>
<evidence type="ECO:0000313" key="10">
    <source>
        <dbReference type="EMBL" id="MPQ87387.1"/>
    </source>
</evidence>
<comment type="caution">
    <text evidence="10">The sequence shown here is derived from an EMBL/GenBank/DDBJ whole genome shotgun (WGS) entry which is preliminary data.</text>
</comment>
<evidence type="ECO:0000313" key="11">
    <source>
        <dbReference type="Proteomes" id="UP000325438"/>
    </source>
</evidence>
<proteinExistence type="inferred from homology"/>
<dbReference type="EMBL" id="VUBA01000295">
    <property type="protein sequence ID" value="MPQ87387.1"/>
    <property type="molecule type" value="Genomic_DNA"/>
</dbReference>
<dbReference type="InterPro" id="IPR000531">
    <property type="entry name" value="Beta-barrel_TonB"/>
</dbReference>
<comment type="similarity">
    <text evidence="8">Belongs to the TonB-dependent receptor family.</text>
</comment>
<dbReference type="GO" id="GO:0009279">
    <property type="term" value="C:cell outer membrane"/>
    <property type="evidence" value="ECO:0007669"/>
    <property type="project" value="UniProtKB-SubCell"/>
</dbReference>
<keyword evidence="4 8" id="KW-0812">Transmembrane</keyword>
<evidence type="ECO:0000256" key="1">
    <source>
        <dbReference type="ARBA" id="ARBA00004571"/>
    </source>
</evidence>
<dbReference type="GO" id="GO:0015344">
    <property type="term" value="F:siderophore uptake transmembrane transporter activity"/>
    <property type="evidence" value="ECO:0007669"/>
    <property type="project" value="TreeGrafter"/>
</dbReference>
<name>A0A5N7K138_9PSED</name>
<evidence type="ECO:0000256" key="8">
    <source>
        <dbReference type="PROSITE-ProRule" id="PRU01360"/>
    </source>
</evidence>
<evidence type="ECO:0000256" key="3">
    <source>
        <dbReference type="ARBA" id="ARBA00022452"/>
    </source>
</evidence>
<evidence type="ECO:0000256" key="5">
    <source>
        <dbReference type="ARBA" id="ARBA00023077"/>
    </source>
</evidence>
<dbReference type="InterPro" id="IPR039426">
    <property type="entry name" value="TonB-dep_rcpt-like"/>
</dbReference>
<dbReference type="Pfam" id="PF00593">
    <property type="entry name" value="TonB_dep_Rec_b-barrel"/>
    <property type="match status" value="1"/>
</dbReference>
<organism evidence="10 11">
    <name type="scientific">Pseudomonas kitaguniensis</name>
    <dbReference type="NCBI Taxonomy" id="2607908"/>
    <lineage>
        <taxon>Bacteria</taxon>
        <taxon>Pseudomonadati</taxon>
        <taxon>Pseudomonadota</taxon>
        <taxon>Gammaproteobacteria</taxon>
        <taxon>Pseudomonadales</taxon>
        <taxon>Pseudomonadaceae</taxon>
        <taxon>Pseudomonas</taxon>
    </lineage>
</organism>
<dbReference type="PANTHER" id="PTHR32552">
    <property type="entry name" value="FERRICHROME IRON RECEPTOR-RELATED"/>
    <property type="match status" value="1"/>
</dbReference>
<evidence type="ECO:0000259" key="9">
    <source>
        <dbReference type="Pfam" id="PF00593"/>
    </source>
</evidence>
<accession>A0A5N7K138</accession>
<evidence type="ECO:0000256" key="7">
    <source>
        <dbReference type="ARBA" id="ARBA00023237"/>
    </source>
</evidence>
<evidence type="ECO:0000256" key="6">
    <source>
        <dbReference type="ARBA" id="ARBA00023136"/>
    </source>
</evidence>
<sequence length="92" mass="10515">GKTPRRRNVSWQSRMYNDIALADSSQYRLKQGGYAVTDVMAGYKVNQHLDVQLNANNIFDRRYYQAISNSVSYGGDSYGSPRNMMLSAKYSF</sequence>
<keyword evidence="10" id="KW-0675">Receptor</keyword>
<dbReference type="InterPro" id="IPR036942">
    <property type="entry name" value="Beta-barrel_TonB_sf"/>
</dbReference>
<dbReference type="AlphaFoldDB" id="A0A5N7K138"/>
<feature type="non-terminal residue" evidence="10">
    <location>
        <position position="1"/>
    </location>
</feature>
<comment type="subcellular location">
    <subcellularLocation>
        <location evidence="1 8">Cell outer membrane</location>
        <topology evidence="1 8">Multi-pass membrane protein</topology>
    </subcellularLocation>
</comment>
<evidence type="ECO:0000256" key="4">
    <source>
        <dbReference type="ARBA" id="ARBA00022692"/>
    </source>
</evidence>
<dbReference type="Gene3D" id="2.40.170.20">
    <property type="entry name" value="TonB-dependent receptor, beta-barrel domain"/>
    <property type="match status" value="1"/>
</dbReference>
<keyword evidence="6 8" id="KW-0472">Membrane</keyword>
<reference evidence="10 11" key="1">
    <citation type="submission" date="2019-09" db="EMBL/GenBank/DDBJ databases">
        <title>The draft genomes of Allium pathogen Pseudomonas sp.</title>
        <authorList>
            <person name="Fujikawa T."/>
            <person name="Sawada H."/>
        </authorList>
    </citation>
    <scope>NUCLEOTIDE SEQUENCE [LARGE SCALE GENOMIC DNA]</scope>
    <source>
        <strain evidence="10 11">MAFF 730085</strain>
    </source>
</reference>